<accession>A0ABP7W6L9</accession>
<feature type="transmembrane region" description="Helical" evidence="1">
    <location>
        <begin position="23"/>
        <end position="44"/>
    </location>
</feature>
<sequence length="197" mass="20918">MTSVVDTARKHKREYAGDADRPLGSYLGTMAVYAVTAGTLALLAQRRRNRTGDAALPWVLRAVRTAGRAARGRRTGRTGHVIGLGDLALMTITTHKLSRLIAKDPVTSPLRAPFTRYEGTSGPSELAEEVRGSGVRHAVGELITCPFCTAQWVATGYAAGLMLAPRATRAVGATMTAVAGSDWLQLAYARLQQAAEG</sequence>
<keyword evidence="3" id="KW-1185">Reference proteome</keyword>
<reference evidence="3" key="1">
    <citation type="journal article" date="2019" name="Int. J. Syst. Evol. Microbiol.">
        <title>The Global Catalogue of Microorganisms (GCM) 10K type strain sequencing project: providing services to taxonomists for standard genome sequencing and annotation.</title>
        <authorList>
            <consortium name="The Broad Institute Genomics Platform"/>
            <consortium name="The Broad Institute Genome Sequencing Center for Infectious Disease"/>
            <person name="Wu L."/>
            <person name="Ma J."/>
        </authorList>
    </citation>
    <scope>NUCLEOTIDE SEQUENCE [LARGE SCALE GENOMIC DNA]</scope>
    <source>
        <strain evidence="3">JCM 16702</strain>
    </source>
</reference>
<evidence type="ECO:0000313" key="3">
    <source>
        <dbReference type="Proteomes" id="UP001500683"/>
    </source>
</evidence>
<organism evidence="2 3">
    <name type="scientific">Actinomadura miaoliensis</name>
    <dbReference type="NCBI Taxonomy" id="430685"/>
    <lineage>
        <taxon>Bacteria</taxon>
        <taxon>Bacillati</taxon>
        <taxon>Actinomycetota</taxon>
        <taxon>Actinomycetes</taxon>
        <taxon>Streptosporangiales</taxon>
        <taxon>Thermomonosporaceae</taxon>
        <taxon>Actinomadura</taxon>
    </lineage>
</organism>
<keyword evidence="1" id="KW-0812">Transmembrane</keyword>
<dbReference type="Pfam" id="PF07098">
    <property type="entry name" value="DUF1360"/>
    <property type="match status" value="1"/>
</dbReference>
<protein>
    <submittedName>
        <fullName evidence="2">DUF1360 domain-containing protein</fullName>
    </submittedName>
</protein>
<name>A0ABP7W6L9_9ACTN</name>
<dbReference type="EMBL" id="BAAAZG010000031">
    <property type="protein sequence ID" value="GAA4081817.1"/>
    <property type="molecule type" value="Genomic_DNA"/>
</dbReference>
<evidence type="ECO:0000256" key="1">
    <source>
        <dbReference type="SAM" id="Phobius"/>
    </source>
</evidence>
<dbReference type="RefSeq" id="WP_344951032.1">
    <property type="nucleotide sequence ID" value="NZ_BAAAZG010000031.1"/>
</dbReference>
<dbReference type="InterPro" id="IPR010773">
    <property type="entry name" value="Mycophage_PG1_Gp7"/>
</dbReference>
<evidence type="ECO:0000313" key="2">
    <source>
        <dbReference type="EMBL" id="GAA4081817.1"/>
    </source>
</evidence>
<dbReference type="Proteomes" id="UP001500683">
    <property type="component" value="Unassembled WGS sequence"/>
</dbReference>
<gene>
    <name evidence="2" type="ORF">GCM10022214_46020</name>
</gene>
<keyword evidence="1" id="KW-1133">Transmembrane helix</keyword>
<proteinExistence type="predicted"/>
<comment type="caution">
    <text evidence="2">The sequence shown here is derived from an EMBL/GenBank/DDBJ whole genome shotgun (WGS) entry which is preliminary data.</text>
</comment>
<keyword evidence="1" id="KW-0472">Membrane</keyword>